<gene>
    <name evidence="9" type="ORF">D1831_13660</name>
</gene>
<proteinExistence type="inferred from homology"/>
<feature type="domain" description="EamA" evidence="8">
    <location>
        <begin position="7"/>
        <end position="140"/>
    </location>
</feature>
<evidence type="ECO:0000256" key="6">
    <source>
        <dbReference type="ARBA" id="ARBA00023136"/>
    </source>
</evidence>
<evidence type="ECO:0000313" key="10">
    <source>
        <dbReference type="Proteomes" id="UP000283633"/>
    </source>
</evidence>
<dbReference type="Pfam" id="PF00892">
    <property type="entry name" value="EamA"/>
    <property type="match status" value="2"/>
</dbReference>
<feature type="transmembrane region" description="Helical" evidence="7">
    <location>
        <begin position="7"/>
        <end position="26"/>
    </location>
</feature>
<reference evidence="9 10" key="1">
    <citation type="submission" date="2018-08" db="EMBL/GenBank/DDBJ databases">
        <title>Genome Lactobacillus garii FI11369.</title>
        <authorList>
            <person name="Diaz M."/>
            <person name="Narbad A."/>
        </authorList>
    </citation>
    <scope>NUCLEOTIDE SEQUENCE [LARGE SCALE GENOMIC DNA]</scope>
    <source>
        <strain evidence="9 10">FI11369</strain>
    </source>
</reference>
<evidence type="ECO:0000256" key="2">
    <source>
        <dbReference type="ARBA" id="ARBA00007362"/>
    </source>
</evidence>
<feature type="transmembrane region" description="Helical" evidence="7">
    <location>
        <begin position="38"/>
        <end position="56"/>
    </location>
</feature>
<comment type="subcellular location">
    <subcellularLocation>
        <location evidence="1">Cell membrane</location>
        <topology evidence="1">Multi-pass membrane protein</topology>
    </subcellularLocation>
</comment>
<dbReference type="InterPro" id="IPR050638">
    <property type="entry name" value="AA-Vitamin_Transporters"/>
</dbReference>
<feature type="domain" description="EamA" evidence="8">
    <location>
        <begin position="151"/>
        <end position="287"/>
    </location>
</feature>
<protein>
    <submittedName>
        <fullName evidence="9">DMT family transporter</fullName>
    </submittedName>
</protein>
<feature type="transmembrane region" description="Helical" evidence="7">
    <location>
        <begin position="246"/>
        <end position="265"/>
    </location>
</feature>
<keyword evidence="4 7" id="KW-0812">Transmembrane</keyword>
<keyword evidence="3" id="KW-1003">Cell membrane</keyword>
<dbReference type="OrthoDB" id="34284at2"/>
<feature type="transmembrane region" description="Helical" evidence="7">
    <location>
        <begin position="182"/>
        <end position="202"/>
    </location>
</feature>
<name>A0A426D3L6_9LACO</name>
<dbReference type="InterPro" id="IPR037185">
    <property type="entry name" value="EmrE-like"/>
</dbReference>
<evidence type="ECO:0000313" key="9">
    <source>
        <dbReference type="EMBL" id="RRK09265.1"/>
    </source>
</evidence>
<accession>A0A426D3L6</accession>
<dbReference type="PANTHER" id="PTHR32322">
    <property type="entry name" value="INNER MEMBRANE TRANSPORTER"/>
    <property type="match status" value="1"/>
</dbReference>
<feature type="transmembrane region" description="Helical" evidence="7">
    <location>
        <begin position="124"/>
        <end position="144"/>
    </location>
</feature>
<evidence type="ECO:0000256" key="5">
    <source>
        <dbReference type="ARBA" id="ARBA00022989"/>
    </source>
</evidence>
<organism evidence="9 10">
    <name type="scientific">Lactiplantibacillus garii</name>
    <dbReference type="NCBI Taxonomy" id="2306423"/>
    <lineage>
        <taxon>Bacteria</taxon>
        <taxon>Bacillati</taxon>
        <taxon>Bacillota</taxon>
        <taxon>Bacilli</taxon>
        <taxon>Lactobacillales</taxon>
        <taxon>Lactobacillaceae</taxon>
        <taxon>Lactiplantibacillus</taxon>
    </lineage>
</organism>
<evidence type="ECO:0000256" key="4">
    <source>
        <dbReference type="ARBA" id="ARBA00022692"/>
    </source>
</evidence>
<dbReference type="SUPFAM" id="SSF103481">
    <property type="entry name" value="Multidrug resistance efflux transporter EmrE"/>
    <property type="match status" value="2"/>
</dbReference>
<feature type="transmembrane region" description="Helical" evidence="7">
    <location>
        <begin position="271"/>
        <end position="288"/>
    </location>
</feature>
<feature type="transmembrane region" description="Helical" evidence="7">
    <location>
        <begin position="150"/>
        <end position="170"/>
    </location>
</feature>
<keyword evidence="6 7" id="KW-0472">Membrane</keyword>
<comment type="similarity">
    <text evidence="2">Belongs to the EamA transporter family.</text>
</comment>
<evidence type="ECO:0000259" key="8">
    <source>
        <dbReference type="Pfam" id="PF00892"/>
    </source>
</evidence>
<keyword evidence="5 7" id="KW-1133">Transmembrane helix</keyword>
<dbReference type="PANTHER" id="PTHR32322:SF18">
    <property type="entry name" value="S-ADENOSYLMETHIONINE_S-ADENOSYLHOMOCYSTEINE TRANSPORTER"/>
    <property type="match status" value="1"/>
</dbReference>
<feature type="transmembrane region" description="Helical" evidence="7">
    <location>
        <begin position="68"/>
        <end position="85"/>
    </location>
</feature>
<dbReference type="EMBL" id="QWZQ01000075">
    <property type="protein sequence ID" value="RRK09265.1"/>
    <property type="molecule type" value="Genomic_DNA"/>
</dbReference>
<feature type="transmembrane region" description="Helical" evidence="7">
    <location>
        <begin position="214"/>
        <end position="234"/>
    </location>
</feature>
<feature type="transmembrane region" description="Helical" evidence="7">
    <location>
        <begin position="97"/>
        <end position="117"/>
    </location>
</feature>
<comment type="caution">
    <text evidence="9">The sequence shown here is derived from an EMBL/GenBank/DDBJ whole genome shotgun (WGS) entry which is preliminary data.</text>
</comment>
<dbReference type="PROSITE" id="PS51257">
    <property type="entry name" value="PROKAR_LIPOPROTEIN"/>
    <property type="match status" value="1"/>
</dbReference>
<dbReference type="GO" id="GO:0005886">
    <property type="term" value="C:plasma membrane"/>
    <property type="evidence" value="ECO:0007669"/>
    <property type="project" value="UniProtKB-SubCell"/>
</dbReference>
<dbReference type="RefSeq" id="WP_125073387.1">
    <property type="nucleotide sequence ID" value="NZ_QWZQ01000075.1"/>
</dbReference>
<keyword evidence="10" id="KW-1185">Reference proteome</keyword>
<evidence type="ECO:0000256" key="1">
    <source>
        <dbReference type="ARBA" id="ARBA00004651"/>
    </source>
</evidence>
<dbReference type="InterPro" id="IPR000620">
    <property type="entry name" value="EamA_dom"/>
</dbReference>
<sequence>MNSKKLLGAGLLSGAACIWGGMFVVVKLVVGTIPPIELVWLRYLIALITLIGWACFTHVKWYFRRNDLGLILLIGLIGNTISIVTQETGTWLSNAQTGAVITSATPTFMLLFATWLLHEHLTKIKLVSVSLATLGVLIIVGLHFTGHHTLLGILALTVAALTWALMSVLIKRLSDRYTAVQVTIMSTSVAIVLLTPIVISQFQTLNHVNFGQPSIFSALGYLGVVSTAGAFVMWNRGLQLLPASSSGLFFLLQPIVGTLLGWLLLGESVSWHFLLGSGLIVLSVWIAIKFND</sequence>
<evidence type="ECO:0000256" key="3">
    <source>
        <dbReference type="ARBA" id="ARBA00022475"/>
    </source>
</evidence>
<dbReference type="AlphaFoldDB" id="A0A426D3L6"/>
<dbReference type="Proteomes" id="UP000283633">
    <property type="component" value="Unassembled WGS sequence"/>
</dbReference>
<evidence type="ECO:0000256" key="7">
    <source>
        <dbReference type="SAM" id="Phobius"/>
    </source>
</evidence>